<dbReference type="AlphaFoldDB" id="G0MTI4"/>
<dbReference type="HOGENOM" id="CLU_1950734_0_0_1"/>
<dbReference type="FunCoup" id="G0MTI4">
    <property type="interactions" value="142"/>
</dbReference>
<reference evidence="3" key="1">
    <citation type="submission" date="2011-07" db="EMBL/GenBank/DDBJ databases">
        <authorList>
            <consortium name="Caenorhabditis brenneri Sequencing and Analysis Consortium"/>
            <person name="Wilson R.K."/>
        </authorList>
    </citation>
    <scope>NUCLEOTIDE SEQUENCE [LARGE SCALE GENOMIC DNA]</scope>
    <source>
        <strain evidence="3">PB2801</strain>
    </source>
</reference>
<evidence type="ECO:0000313" key="2">
    <source>
        <dbReference type="EMBL" id="EGT43556.1"/>
    </source>
</evidence>
<feature type="compositionally biased region" description="Basic residues" evidence="1">
    <location>
        <begin position="69"/>
        <end position="80"/>
    </location>
</feature>
<dbReference type="EMBL" id="GL379811">
    <property type="protein sequence ID" value="EGT43556.1"/>
    <property type="molecule type" value="Genomic_DNA"/>
</dbReference>
<evidence type="ECO:0000313" key="3">
    <source>
        <dbReference type="Proteomes" id="UP000008068"/>
    </source>
</evidence>
<feature type="region of interest" description="Disordered" evidence="1">
    <location>
        <begin position="65"/>
        <end position="103"/>
    </location>
</feature>
<feature type="region of interest" description="Disordered" evidence="1">
    <location>
        <begin position="1"/>
        <end position="25"/>
    </location>
</feature>
<dbReference type="OMA" id="WTEEVVM"/>
<gene>
    <name evidence="2" type="ORF">CAEBREN_02243</name>
</gene>
<sequence length="136" mass="15481">MTSDIANELPILPNPEHQNAEERARDEPRLQLLIRLQHIVKAKKITNYEDLRQATKAVEKEMAEEKKQKMAKRKAIKKVKAAAGTEKKKSVVKKVKTENMGEKAAKDAFPRLVRRNARRGLPVAEGQTWTEEVVMG</sequence>
<accession>G0MTI4</accession>
<organism evidence="3">
    <name type="scientific">Caenorhabditis brenneri</name>
    <name type="common">Nematode worm</name>
    <dbReference type="NCBI Taxonomy" id="135651"/>
    <lineage>
        <taxon>Eukaryota</taxon>
        <taxon>Metazoa</taxon>
        <taxon>Ecdysozoa</taxon>
        <taxon>Nematoda</taxon>
        <taxon>Chromadorea</taxon>
        <taxon>Rhabditida</taxon>
        <taxon>Rhabditina</taxon>
        <taxon>Rhabditomorpha</taxon>
        <taxon>Rhabditoidea</taxon>
        <taxon>Rhabditidae</taxon>
        <taxon>Peloderinae</taxon>
        <taxon>Caenorhabditis</taxon>
    </lineage>
</organism>
<dbReference type="InParanoid" id="G0MTI4"/>
<evidence type="ECO:0000256" key="1">
    <source>
        <dbReference type="SAM" id="MobiDB-lite"/>
    </source>
</evidence>
<dbReference type="Proteomes" id="UP000008068">
    <property type="component" value="Unassembled WGS sequence"/>
</dbReference>
<keyword evidence="3" id="KW-1185">Reference proteome</keyword>
<name>G0MTI4_CAEBE</name>
<protein>
    <submittedName>
        <fullName evidence="2">Uncharacterized protein</fullName>
    </submittedName>
</protein>
<dbReference type="OrthoDB" id="5849549at2759"/>
<proteinExistence type="predicted"/>
<feature type="compositionally biased region" description="Basic and acidic residues" evidence="1">
    <location>
        <begin position="85"/>
        <end position="103"/>
    </location>
</feature>
<dbReference type="eggNOG" id="ENOG502TIWY">
    <property type="taxonomic scope" value="Eukaryota"/>
</dbReference>